<reference evidence="3" key="1">
    <citation type="submission" date="2016-11" db="EMBL/GenBank/DDBJ databases">
        <title>Comparative genomic and phenotypic analysis of Granulibacter bethesdensis clinical isolates from patients with chronic granulomatous disease.</title>
        <authorList>
            <person name="Zarember K.A."/>
            <person name="Porcella S.F."/>
            <person name="Chu J."/>
            <person name="Ding L."/>
            <person name="Dahlstrom E."/>
            <person name="Barbian K."/>
            <person name="Martens C."/>
            <person name="Sykora L."/>
            <person name="Kramer S."/>
            <person name="Pettinato A.M."/>
            <person name="Hong H."/>
            <person name="Wald G."/>
            <person name="Berg L.J."/>
            <person name="Rogge L.S."/>
            <person name="Greenberg D.E."/>
            <person name="Falcone E.L."/>
            <person name="Neves J.F."/>
            <person name="Simoes M.J."/>
            <person name="Casal M."/>
            <person name="Rodriguez-Lopez F.C."/>
            <person name="Zelazny A."/>
            <person name="Gallin J.I."/>
            <person name="Holland S.M."/>
        </authorList>
    </citation>
    <scope>NUCLEOTIDE SEQUENCE [LARGE SCALE GENOMIC DNA]</scope>
    <source>
        <strain evidence="3">NIH9.1</strain>
    </source>
</reference>
<proteinExistence type="predicted"/>
<dbReference type="Proteomes" id="UP000182373">
    <property type="component" value="Chromosome"/>
</dbReference>
<evidence type="ECO:0000313" key="3">
    <source>
        <dbReference type="Proteomes" id="UP000182373"/>
    </source>
</evidence>
<dbReference type="EMBL" id="CP018191">
    <property type="protein sequence ID" value="APH53856.1"/>
    <property type="molecule type" value="Genomic_DNA"/>
</dbReference>
<gene>
    <name evidence="2" type="ORF">GbCGDNIH9_0613</name>
</gene>
<feature type="compositionally biased region" description="Basic and acidic residues" evidence="1">
    <location>
        <begin position="14"/>
        <end position="32"/>
    </location>
</feature>
<dbReference type="AlphaFoldDB" id="A0AAC9P7T3"/>
<name>A0AAC9P7T3_9PROT</name>
<feature type="region of interest" description="Disordered" evidence="1">
    <location>
        <begin position="1"/>
        <end position="36"/>
    </location>
</feature>
<evidence type="ECO:0000256" key="1">
    <source>
        <dbReference type="SAM" id="MobiDB-lite"/>
    </source>
</evidence>
<organism evidence="2 3">
    <name type="scientific">Granulibacter bethesdensis</name>
    <dbReference type="NCBI Taxonomy" id="364410"/>
    <lineage>
        <taxon>Bacteria</taxon>
        <taxon>Pseudomonadati</taxon>
        <taxon>Pseudomonadota</taxon>
        <taxon>Alphaproteobacteria</taxon>
        <taxon>Acetobacterales</taxon>
        <taxon>Acetobacteraceae</taxon>
        <taxon>Granulibacter</taxon>
    </lineage>
</organism>
<sequence>MNLKPLRSISGAITKKEATMATDETQHDHDAQDDMLPQDLSHAGAVVDQAIAFMTDKQLNSLSIASALLSGSLSMLGRSLDDASVIAVLENAIASVRSGELKRLREAAATSSGRA</sequence>
<protein>
    <submittedName>
        <fullName evidence="2">Uncharacterized protein</fullName>
    </submittedName>
</protein>
<accession>A0AAC9P7T3</accession>
<evidence type="ECO:0000313" key="2">
    <source>
        <dbReference type="EMBL" id="APH53856.1"/>
    </source>
</evidence>